<keyword evidence="5 8" id="KW-0862">Zinc</keyword>
<dbReference type="GO" id="GO:0000978">
    <property type="term" value="F:RNA polymerase II cis-regulatory region sequence-specific DNA binding"/>
    <property type="evidence" value="ECO:0007669"/>
    <property type="project" value="TreeGrafter"/>
</dbReference>
<feature type="domain" description="C2H2-type" evidence="10">
    <location>
        <begin position="332"/>
        <end position="359"/>
    </location>
</feature>
<dbReference type="VEuPathDB" id="VectorBase:AAEL000980"/>
<dbReference type="PANTHER" id="PTHR23226:SF416">
    <property type="entry name" value="FI01424P"/>
    <property type="match status" value="1"/>
</dbReference>
<feature type="domain" description="C2H2-type" evidence="10">
    <location>
        <begin position="388"/>
        <end position="415"/>
    </location>
</feature>
<name>A0A0P6IXG9_AEDAE</name>
<evidence type="ECO:0000313" key="12">
    <source>
        <dbReference type="EMBL" id="JAN95505.1"/>
    </source>
</evidence>
<dbReference type="PROSITE" id="PS00028">
    <property type="entry name" value="ZINC_FINGER_C2H2_1"/>
    <property type="match status" value="10"/>
</dbReference>
<evidence type="ECO:0000256" key="5">
    <source>
        <dbReference type="ARBA" id="ARBA00022833"/>
    </source>
</evidence>
<dbReference type="AlphaFoldDB" id="A0A0P6IXG9"/>
<feature type="domain" description="C2H2-type" evidence="10">
    <location>
        <begin position="618"/>
        <end position="644"/>
    </location>
</feature>
<dbReference type="Pfam" id="PF07776">
    <property type="entry name" value="zf-AD"/>
    <property type="match status" value="1"/>
</dbReference>
<feature type="compositionally biased region" description="Basic and acidic residues" evidence="9">
    <location>
        <begin position="150"/>
        <end position="170"/>
    </location>
</feature>
<feature type="compositionally biased region" description="Basic and acidic residues" evidence="9">
    <location>
        <begin position="127"/>
        <end position="142"/>
    </location>
</feature>
<feature type="domain" description="C2H2-type" evidence="10">
    <location>
        <begin position="533"/>
        <end position="555"/>
    </location>
</feature>
<feature type="compositionally biased region" description="Acidic residues" evidence="9">
    <location>
        <begin position="115"/>
        <end position="126"/>
    </location>
</feature>
<evidence type="ECO:0000256" key="6">
    <source>
        <dbReference type="ARBA" id="ARBA00023242"/>
    </source>
</evidence>
<dbReference type="SMART" id="SM00868">
    <property type="entry name" value="zf-AD"/>
    <property type="match status" value="1"/>
</dbReference>
<keyword evidence="3" id="KW-0677">Repeat</keyword>
<dbReference type="GO" id="GO:0005634">
    <property type="term" value="C:nucleus"/>
    <property type="evidence" value="ECO:0007669"/>
    <property type="project" value="UniProtKB-SubCell"/>
</dbReference>
<accession>A0A0P6IXG9</accession>
<feature type="region of interest" description="Disordered" evidence="9">
    <location>
        <begin position="106"/>
        <end position="170"/>
    </location>
</feature>
<evidence type="ECO:0000256" key="2">
    <source>
        <dbReference type="ARBA" id="ARBA00022723"/>
    </source>
</evidence>
<dbReference type="FunFam" id="3.30.160.60:FF:002343">
    <property type="entry name" value="Zinc finger protein 33A"/>
    <property type="match status" value="1"/>
</dbReference>
<dbReference type="PANTHER" id="PTHR23226">
    <property type="entry name" value="ZINC FINGER AND SCAN DOMAIN-CONTAINING"/>
    <property type="match status" value="1"/>
</dbReference>
<dbReference type="InterPro" id="IPR013087">
    <property type="entry name" value="Znf_C2H2_type"/>
</dbReference>
<feature type="binding site" evidence="8">
    <location>
        <position position="74"/>
    </location>
    <ligand>
        <name>Zn(2+)</name>
        <dbReference type="ChEBI" id="CHEBI:29105"/>
    </ligand>
</feature>
<dbReference type="Gene3D" id="3.30.160.60">
    <property type="entry name" value="Classic Zinc Finger"/>
    <property type="match status" value="11"/>
</dbReference>
<feature type="binding site" evidence="8">
    <location>
        <position position="77"/>
    </location>
    <ligand>
        <name>Zn(2+)</name>
        <dbReference type="ChEBI" id="CHEBI:29105"/>
    </ligand>
</feature>
<evidence type="ECO:0000256" key="3">
    <source>
        <dbReference type="ARBA" id="ARBA00022737"/>
    </source>
</evidence>
<dbReference type="SMART" id="SM00355">
    <property type="entry name" value="ZnF_C2H2"/>
    <property type="match status" value="14"/>
</dbReference>
<dbReference type="Pfam" id="PF00096">
    <property type="entry name" value="zf-C2H2"/>
    <property type="match status" value="10"/>
</dbReference>
<sequence length="644" mass="75051">MMDICRLTSDGLQPEDSLKMVEIDFQALCRICGALGENLTSVFGKRAADRLRERIRKYLQIDILAEDCLPTKVCDGCRETLDRFHELFEKCHRTDEKFRTMLSSSEELKEVAAVPEEEQEEEEEDDRQTKVVAEEETEKQIEDVASPAKKSKESKRNSKQEEDTLEEVPEKKGDLVRHSIHIVTFDALHTEESEEEHYEYQFLEEQSEADELDSLMQPSALLRAHPVPLSKELVEQGKVISDGKVAYRCADCGKQMVSPYTYQAHLRIHSGERPFACPHCEQTFRISQGLTRHVREVHEKVRNYSCEVCGKRFGNGRNLKEHRFLHTNEKPYGCDVCGSSFKQKASLHMHRRTHETNRNFRCSVCARSFYTRSKLQLHETTHSDVRAYACDECGQSFRSGHNLARHKKCHLADTSFRCHICEAANTFPSKSNLVDHLKDQHADQIFHCEQCDNYLDRNILIQHMTMHALSIKRPLYCYICEKTLANRSAYSYHINQVHLNIKNFSCTYCSKKFGNQRLLNNHVAGVHSRDRNFTCDTCAKRFKTNVALYNHQRIHDDAAVKFSCTFCDKKFRYRNHLTSHQLVHMNERNFPCNQCDKKFNNPECLQKHKLTHVETLPYQCPLCGFSTKQKRYLVMHAKRIHMVR</sequence>
<dbReference type="Gene3D" id="3.40.1800.20">
    <property type="match status" value="1"/>
</dbReference>
<feature type="domain" description="C2H2-type" evidence="10">
    <location>
        <begin position="304"/>
        <end position="331"/>
    </location>
</feature>
<keyword evidence="4 7" id="KW-0863">Zinc-finger</keyword>
<evidence type="ECO:0000256" key="4">
    <source>
        <dbReference type="ARBA" id="ARBA00022771"/>
    </source>
</evidence>
<evidence type="ECO:0000256" key="8">
    <source>
        <dbReference type="PROSITE-ProRule" id="PRU01263"/>
    </source>
</evidence>
<evidence type="ECO:0000256" key="9">
    <source>
        <dbReference type="SAM" id="MobiDB-lite"/>
    </source>
</evidence>
<dbReference type="InterPro" id="IPR036236">
    <property type="entry name" value="Znf_C2H2_sf"/>
</dbReference>
<evidence type="ECO:0000256" key="1">
    <source>
        <dbReference type="ARBA" id="ARBA00004123"/>
    </source>
</evidence>
<dbReference type="InterPro" id="IPR012934">
    <property type="entry name" value="Znf_AD"/>
</dbReference>
<keyword evidence="2 8" id="KW-0479">Metal-binding</keyword>
<proteinExistence type="evidence at transcript level"/>
<feature type="domain" description="C2H2-type" evidence="10">
    <location>
        <begin position="504"/>
        <end position="532"/>
    </location>
</feature>
<keyword evidence="6" id="KW-0539">Nucleus</keyword>
<dbReference type="PROSITE" id="PS50157">
    <property type="entry name" value="ZINC_FINGER_C2H2_2"/>
    <property type="match status" value="11"/>
</dbReference>
<dbReference type="GO" id="GO:0008270">
    <property type="term" value="F:zinc ion binding"/>
    <property type="evidence" value="ECO:0007669"/>
    <property type="project" value="UniProtKB-UniRule"/>
</dbReference>
<dbReference type="SUPFAM" id="SSF57667">
    <property type="entry name" value="beta-beta-alpha zinc fingers"/>
    <property type="match status" value="7"/>
</dbReference>
<feature type="domain" description="C2H2-type" evidence="10">
    <location>
        <begin position="562"/>
        <end position="589"/>
    </location>
</feature>
<dbReference type="EMBL" id="GDUN01000414">
    <property type="protein sequence ID" value="JAN95505.1"/>
    <property type="molecule type" value="mRNA"/>
</dbReference>
<feature type="domain" description="C2H2-type" evidence="10">
    <location>
        <begin position="590"/>
        <end position="617"/>
    </location>
</feature>
<organism evidence="12">
    <name type="scientific">Aedes aegypti</name>
    <name type="common">Yellowfever mosquito</name>
    <name type="synonym">Culex aegypti</name>
    <dbReference type="NCBI Taxonomy" id="7159"/>
    <lineage>
        <taxon>Eukaryota</taxon>
        <taxon>Metazoa</taxon>
        <taxon>Ecdysozoa</taxon>
        <taxon>Arthropoda</taxon>
        <taxon>Hexapoda</taxon>
        <taxon>Insecta</taxon>
        <taxon>Pterygota</taxon>
        <taxon>Neoptera</taxon>
        <taxon>Endopterygota</taxon>
        <taxon>Diptera</taxon>
        <taxon>Nematocera</taxon>
        <taxon>Culicoidea</taxon>
        <taxon>Culicidae</taxon>
        <taxon>Culicinae</taxon>
        <taxon>Aedini</taxon>
        <taxon>Aedes</taxon>
        <taxon>Stegomyia</taxon>
    </lineage>
</organism>
<evidence type="ECO:0000256" key="7">
    <source>
        <dbReference type="PROSITE-ProRule" id="PRU00042"/>
    </source>
</evidence>
<dbReference type="FunFam" id="3.30.160.60:FF:000100">
    <property type="entry name" value="Zinc finger 45-like"/>
    <property type="match status" value="2"/>
</dbReference>
<evidence type="ECO:0000259" key="11">
    <source>
        <dbReference type="PROSITE" id="PS51915"/>
    </source>
</evidence>
<dbReference type="SUPFAM" id="SSF57716">
    <property type="entry name" value="Glucocorticoid receptor-like (DNA-binding domain)"/>
    <property type="match status" value="1"/>
</dbReference>
<reference evidence="12" key="1">
    <citation type="journal article" date="2016" name="PLoS ONE">
        <title>A Deep Insight into the Sialome of Male and Female Aedes aegypti Mosquitoes.</title>
        <authorList>
            <person name="Ribeiro J.M."/>
            <person name="Martin-Martin I."/>
            <person name="Arca B."/>
            <person name="Calvo E."/>
        </authorList>
    </citation>
    <scope>NUCLEOTIDE SEQUENCE</scope>
    <source>
        <strain evidence="12">Liverpool</strain>
        <tissue evidence="12">Salivary glands</tissue>
    </source>
</reference>
<feature type="binding site" evidence="8">
    <location>
        <position position="32"/>
    </location>
    <ligand>
        <name>Zn(2+)</name>
        <dbReference type="ChEBI" id="CHEBI:29105"/>
    </ligand>
</feature>
<evidence type="ECO:0000259" key="10">
    <source>
        <dbReference type="PROSITE" id="PS50157"/>
    </source>
</evidence>
<dbReference type="Pfam" id="PF13912">
    <property type="entry name" value="zf-C2H2_6"/>
    <property type="match status" value="1"/>
</dbReference>
<protein>
    <submittedName>
        <fullName evidence="12">Uncharacterized protein</fullName>
    </submittedName>
</protein>
<feature type="domain" description="C2H2-type" evidence="10">
    <location>
        <begin position="360"/>
        <end position="387"/>
    </location>
</feature>
<comment type="subcellular location">
    <subcellularLocation>
        <location evidence="1">Nucleus</location>
    </subcellularLocation>
</comment>
<dbReference type="GO" id="GO:0000981">
    <property type="term" value="F:DNA-binding transcription factor activity, RNA polymerase II-specific"/>
    <property type="evidence" value="ECO:0007669"/>
    <property type="project" value="TreeGrafter"/>
</dbReference>
<dbReference type="PROSITE" id="PS51915">
    <property type="entry name" value="ZAD"/>
    <property type="match status" value="1"/>
</dbReference>
<feature type="domain" description="C2H2-type" evidence="10">
    <location>
        <begin position="275"/>
        <end position="303"/>
    </location>
</feature>
<feature type="domain" description="ZAD" evidence="11">
    <location>
        <begin position="27"/>
        <end position="101"/>
    </location>
</feature>
<feature type="domain" description="C2H2-type" evidence="10">
    <location>
        <begin position="247"/>
        <end position="274"/>
    </location>
</feature>
<feature type="binding site" evidence="8">
    <location>
        <position position="29"/>
    </location>
    <ligand>
        <name>Zn(2+)</name>
        <dbReference type="ChEBI" id="CHEBI:29105"/>
    </ligand>
</feature>